<accession>T0Y358</accession>
<comment type="caution">
    <text evidence="2">The sequence shown here is derived from an EMBL/GenBank/DDBJ whole genome shotgun (WGS) entry which is preliminary data.</text>
</comment>
<evidence type="ECO:0000313" key="2">
    <source>
        <dbReference type="EMBL" id="EQD26402.1"/>
    </source>
</evidence>
<gene>
    <name evidence="2" type="ORF">B1B_19587</name>
</gene>
<sequence length="126" mass="13978">YGPVPFDQLLDRRLLLLNLAKGALGTEAANFLGAIFLTQLWSALQERKNAQATPTYLVVDEFHNYLIPAFADMLSEGARVGLHVIAVTQYLNRIPEKIRAAWVGNVDAWAFFSLGAEDMADAWTLV</sequence>
<feature type="domain" description="TraD/TraG TraM recognition site" evidence="1">
    <location>
        <begin position="54"/>
        <end position="121"/>
    </location>
</feature>
<dbReference type="AlphaFoldDB" id="T0Y358"/>
<feature type="non-terminal residue" evidence="2">
    <location>
        <position position="1"/>
    </location>
</feature>
<dbReference type="InterPro" id="IPR027417">
    <property type="entry name" value="P-loop_NTPase"/>
</dbReference>
<dbReference type="SUPFAM" id="SSF52540">
    <property type="entry name" value="P-loop containing nucleoside triphosphate hydrolases"/>
    <property type="match status" value="1"/>
</dbReference>
<organism evidence="2">
    <name type="scientific">mine drainage metagenome</name>
    <dbReference type="NCBI Taxonomy" id="410659"/>
    <lineage>
        <taxon>unclassified sequences</taxon>
        <taxon>metagenomes</taxon>
        <taxon>ecological metagenomes</taxon>
    </lineage>
</organism>
<proteinExistence type="predicted"/>
<reference evidence="2" key="2">
    <citation type="journal article" date="2014" name="ISME J.">
        <title>Microbial stratification in low pH oxic and suboxic macroscopic growths along an acid mine drainage.</title>
        <authorList>
            <person name="Mendez-Garcia C."/>
            <person name="Mesa V."/>
            <person name="Sprenger R.R."/>
            <person name="Richter M."/>
            <person name="Diez M.S."/>
            <person name="Solano J."/>
            <person name="Bargiela R."/>
            <person name="Golyshina O.V."/>
            <person name="Manteca A."/>
            <person name="Ramos J.L."/>
            <person name="Gallego J.R."/>
            <person name="Llorente I."/>
            <person name="Martins Dos Santos V.A."/>
            <person name="Jensen O.N."/>
            <person name="Pelaez A.I."/>
            <person name="Sanchez J."/>
            <person name="Ferrer M."/>
        </authorList>
    </citation>
    <scope>NUCLEOTIDE SEQUENCE</scope>
</reference>
<feature type="non-terminal residue" evidence="2">
    <location>
        <position position="126"/>
    </location>
</feature>
<evidence type="ECO:0000259" key="1">
    <source>
        <dbReference type="Pfam" id="PF12696"/>
    </source>
</evidence>
<dbReference type="EMBL" id="AUZY01013160">
    <property type="protein sequence ID" value="EQD26402.1"/>
    <property type="molecule type" value="Genomic_DNA"/>
</dbReference>
<protein>
    <recommendedName>
        <fullName evidence="1">TraD/TraG TraM recognition site domain-containing protein</fullName>
    </recommendedName>
</protein>
<reference evidence="2" key="1">
    <citation type="submission" date="2013-08" db="EMBL/GenBank/DDBJ databases">
        <authorList>
            <person name="Mendez C."/>
            <person name="Richter M."/>
            <person name="Ferrer M."/>
            <person name="Sanchez J."/>
        </authorList>
    </citation>
    <scope>NUCLEOTIDE SEQUENCE</scope>
</reference>
<name>T0Y358_9ZZZZ</name>
<dbReference type="InterPro" id="IPR032689">
    <property type="entry name" value="TraG-D_C"/>
</dbReference>
<dbReference type="Gene3D" id="3.40.50.300">
    <property type="entry name" value="P-loop containing nucleotide triphosphate hydrolases"/>
    <property type="match status" value="1"/>
</dbReference>
<dbReference type="Pfam" id="PF12696">
    <property type="entry name" value="TraG-D_C"/>
    <property type="match status" value="1"/>
</dbReference>